<keyword evidence="1" id="KW-0732">Signal</keyword>
<accession>A0ABS7SVP4</accession>
<feature type="signal peptide" evidence="1">
    <location>
        <begin position="1"/>
        <end position="24"/>
    </location>
</feature>
<reference evidence="2 3" key="1">
    <citation type="submission" date="2021-08" db="EMBL/GenBank/DDBJ databases">
        <title>Massilia sp. R798.</title>
        <authorList>
            <person name="Baek J.H."/>
            <person name="Jung H.S."/>
            <person name="Kim K.R."/>
            <person name="Jeon C.O."/>
        </authorList>
    </citation>
    <scope>NUCLEOTIDE SEQUENCE [LARGE SCALE GENOMIC DNA]</scope>
    <source>
        <strain evidence="2 3">R798</strain>
    </source>
</reference>
<keyword evidence="3" id="KW-1185">Reference proteome</keyword>
<dbReference type="Proteomes" id="UP000809349">
    <property type="component" value="Unassembled WGS sequence"/>
</dbReference>
<dbReference type="Pfam" id="PF20329">
    <property type="entry name" value="DUF6624"/>
    <property type="match status" value="1"/>
</dbReference>
<name>A0ABS7SVP4_9BURK</name>
<dbReference type="EMBL" id="JAFBIL020000011">
    <property type="protein sequence ID" value="MBZ2209985.1"/>
    <property type="molecule type" value="Genomic_DNA"/>
</dbReference>
<feature type="chain" id="PRO_5046229923" evidence="1">
    <location>
        <begin position="25"/>
        <end position="209"/>
    </location>
</feature>
<evidence type="ECO:0000313" key="3">
    <source>
        <dbReference type="Proteomes" id="UP000809349"/>
    </source>
</evidence>
<proteinExistence type="predicted"/>
<evidence type="ECO:0000313" key="2">
    <source>
        <dbReference type="EMBL" id="MBZ2209985.1"/>
    </source>
</evidence>
<evidence type="ECO:0000256" key="1">
    <source>
        <dbReference type="SAM" id="SignalP"/>
    </source>
</evidence>
<organism evidence="2 3">
    <name type="scientific">Massilia soli</name>
    <dbReference type="NCBI Taxonomy" id="2792854"/>
    <lineage>
        <taxon>Bacteria</taxon>
        <taxon>Pseudomonadati</taxon>
        <taxon>Pseudomonadota</taxon>
        <taxon>Betaproteobacteria</taxon>
        <taxon>Burkholderiales</taxon>
        <taxon>Oxalobacteraceae</taxon>
        <taxon>Telluria group</taxon>
        <taxon>Massilia</taxon>
    </lineage>
</organism>
<sequence length="209" mass="23734">MQNPIRHPLLAAGFLCMIGVSSYAADRTHPELRGELLTMAARDQEVRRASKRGDFSKWQEVDHANQARLKQIVDQFGWPTYKMVGVDGARAAWLLAQHADSDEAFQRKVLAMMAPLVARQQASGTDYAYLYDRTHYPQRFGTQGNCVSRQEWQPFKIEDIDKVDERRRAVNLPPLAKYAKVFDCANPNIALHSAADSRKTVPVPRPDLR</sequence>
<dbReference type="InterPro" id="IPR046732">
    <property type="entry name" value="DUF6624"/>
</dbReference>
<protein>
    <submittedName>
        <fullName evidence="2">Uncharacterized protein</fullName>
    </submittedName>
</protein>
<comment type="caution">
    <text evidence="2">The sequence shown here is derived from an EMBL/GenBank/DDBJ whole genome shotgun (WGS) entry which is preliminary data.</text>
</comment>
<gene>
    <name evidence="2" type="ORF">I4X03_022205</name>
</gene>
<dbReference type="RefSeq" id="WP_223471063.1">
    <property type="nucleotide sequence ID" value="NZ_JAFBIL020000011.1"/>
</dbReference>